<keyword evidence="4" id="KW-1185">Reference proteome</keyword>
<feature type="region of interest" description="Disordered" evidence="1">
    <location>
        <begin position="343"/>
        <end position="364"/>
    </location>
</feature>
<keyword evidence="2" id="KW-0732">Signal</keyword>
<dbReference type="Proteomes" id="UP000295292">
    <property type="component" value="Unassembled WGS sequence"/>
</dbReference>
<proteinExistence type="predicted"/>
<comment type="caution">
    <text evidence="3">The sequence shown here is derived from an EMBL/GenBank/DDBJ whole genome shotgun (WGS) entry which is preliminary data.</text>
</comment>
<protein>
    <submittedName>
        <fullName evidence="3">Uncharacterized protein</fullName>
    </submittedName>
</protein>
<reference evidence="3 4" key="1">
    <citation type="submission" date="2019-03" db="EMBL/GenBank/DDBJ databases">
        <title>Genomic Encyclopedia of Archaeal and Bacterial Type Strains, Phase II (KMG-II): from individual species to whole genera.</title>
        <authorList>
            <person name="Goeker M."/>
        </authorList>
    </citation>
    <scope>NUCLEOTIDE SEQUENCE [LARGE SCALE GENOMIC DNA]</scope>
    <source>
        <strain evidence="3 4">DSM 28353</strain>
    </source>
</reference>
<dbReference type="RefSeq" id="WP_133582666.1">
    <property type="nucleotide sequence ID" value="NZ_SNYV01000003.1"/>
</dbReference>
<feature type="chain" id="PRO_5020448108" evidence="2">
    <location>
        <begin position="21"/>
        <end position="503"/>
    </location>
</feature>
<gene>
    <name evidence="3" type="ORF">CLV99_0244</name>
</gene>
<sequence length="503" mass="56946">MKNFLLFILVLSLPFGGARAQKSTIKGLKVLFVGYDPSKPMPTWDKGRMGPGGMSEAGFKAEYPIRMPAFRQLLSSYFSEVKTMDVRDWETSDSEAYDVTIFDFPTTPIEPAVNEVGADGKRVYKSAKYLPDDFSKPVIFIAGTSDQMGRAIGLKIDWLCLCLDADAHHVKSNHAIFKGPLEKVSPTFVNKPTPEGVFHYASGKNLPNELPMWRVDKSGYLDSRDARIGLVSRGNRFSESPDTEIISSGVCQKDVGAVALGRHGNFFLWGFGASPEGMTEEGKKVFVNTVAYMTQFEGRTPIARKYNDRMATTDDIRENIAGTNKESYDDYVASMTAFNKQNAETRKRLDTKKASGEQLSSEEEQQLQYAGRDQKIEGLDAFLKRRMGKWADQFGTDAEAYQKYMNENINYMYCDPNEFFTYVIDEDVQQIGISNHDVRLLDACIAMLKKGDRSDLALRVLKRYTAKDFTTAKDWENWLSKNRKKLFFTETDGYRFMVDTYSL</sequence>
<evidence type="ECO:0000313" key="3">
    <source>
        <dbReference type="EMBL" id="TDQ81715.1"/>
    </source>
</evidence>
<accession>A0A4R6WLZ0</accession>
<name>A0A4R6WLZ0_9SPHI</name>
<dbReference type="AlphaFoldDB" id="A0A4R6WLZ0"/>
<evidence type="ECO:0000256" key="2">
    <source>
        <dbReference type="SAM" id="SignalP"/>
    </source>
</evidence>
<dbReference type="OrthoDB" id="243450at2"/>
<evidence type="ECO:0000256" key="1">
    <source>
        <dbReference type="SAM" id="MobiDB-lite"/>
    </source>
</evidence>
<evidence type="ECO:0000313" key="4">
    <source>
        <dbReference type="Proteomes" id="UP000295292"/>
    </source>
</evidence>
<feature type="signal peptide" evidence="2">
    <location>
        <begin position="1"/>
        <end position="20"/>
    </location>
</feature>
<organism evidence="3 4">
    <name type="scientific">Sphingobacterium yanglingense</name>
    <dbReference type="NCBI Taxonomy" id="1437280"/>
    <lineage>
        <taxon>Bacteria</taxon>
        <taxon>Pseudomonadati</taxon>
        <taxon>Bacteroidota</taxon>
        <taxon>Sphingobacteriia</taxon>
        <taxon>Sphingobacteriales</taxon>
        <taxon>Sphingobacteriaceae</taxon>
        <taxon>Sphingobacterium</taxon>
    </lineage>
</organism>
<dbReference type="EMBL" id="SNYV01000003">
    <property type="protein sequence ID" value="TDQ81715.1"/>
    <property type="molecule type" value="Genomic_DNA"/>
</dbReference>
<feature type="compositionally biased region" description="Basic and acidic residues" evidence="1">
    <location>
        <begin position="343"/>
        <end position="355"/>
    </location>
</feature>